<evidence type="ECO:0000256" key="4">
    <source>
        <dbReference type="ARBA" id="ARBA00022801"/>
    </source>
</evidence>
<dbReference type="GO" id="GO:0004222">
    <property type="term" value="F:metalloendopeptidase activity"/>
    <property type="evidence" value="ECO:0007669"/>
    <property type="project" value="InterPro"/>
</dbReference>
<evidence type="ECO:0000256" key="3">
    <source>
        <dbReference type="ARBA" id="ARBA00022723"/>
    </source>
</evidence>
<evidence type="ECO:0000256" key="1">
    <source>
        <dbReference type="ARBA" id="ARBA00005860"/>
    </source>
</evidence>
<dbReference type="Gene3D" id="3.90.132.10">
    <property type="entry name" value="Leishmanolysin , domain 2"/>
    <property type="match status" value="1"/>
</dbReference>
<comment type="similarity">
    <text evidence="1">Belongs to the peptidase M8 family.</text>
</comment>
<keyword evidence="6 7" id="KW-0482">Metalloprotease</keyword>
<feature type="compositionally biased region" description="Low complexity" evidence="8">
    <location>
        <begin position="207"/>
        <end position="259"/>
    </location>
</feature>
<evidence type="ECO:0000313" key="11">
    <source>
        <dbReference type="Proteomes" id="UP000198406"/>
    </source>
</evidence>
<comment type="cofactor">
    <cofactor evidence="7">
        <name>Zn(2+)</name>
        <dbReference type="ChEBI" id="CHEBI:29105"/>
    </cofactor>
    <text evidence="7">Binds 1 zinc ion per subunit.</text>
</comment>
<evidence type="ECO:0000256" key="8">
    <source>
        <dbReference type="SAM" id="MobiDB-lite"/>
    </source>
</evidence>
<reference evidence="10 11" key="1">
    <citation type="journal article" date="2015" name="Plant Cell">
        <title>Oil accumulation by the oleaginous diatom Fistulifera solaris as revealed by the genome and transcriptome.</title>
        <authorList>
            <person name="Tanaka T."/>
            <person name="Maeda Y."/>
            <person name="Veluchamy A."/>
            <person name="Tanaka M."/>
            <person name="Abida H."/>
            <person name="Marechal E."/>
            <person name="Bowler C."/>
            <person name="Muto M."/>
            <person name="Sunaga Y."/>
            <person name="Tanaka M."/>
            <person name="Yoshino T."/>
            <person name="Taniguchi T."/>
            <person name="Fukuda Y."/>
            <person name="Nemoto M."/>
            <person name="Matsumoto M."/>
            <person name="Wong P.S."/>
            <person name="Aburatani S."/>
            <person name="Fujibuchi W."/>
        </authorList>
    </citation>
    <scope>NUCLEOTIDE SEQUENCE [LARGE SCALE GENOMIC DNA]</scope>
    <source>
        <strain evidence="10 11">JPCC DA0580</strain>
    </source>
</reference>
<evidence type="ECO:0000313" key="10">
    <source>
        <dbReference type="EMBL" id="GAX12886.1"/>
    </source>
</evidence>
<feature type="compositionally biased region" description="Basic and acidic residues" evidence="8">
    <location>
        <begin position="192"/>
        <end position="202"/>
    </location>
</feature>
<feature type="compositionally biased region" description="Low complexity" evidence="8">
    <location>
        <begin position="174"/>
        <end position="185"/>
    </location>
</feature>
<feature type="region of interest" description="Disordered" evidence="8">
    <location>
        <begin position="18"/>
        <end position="327"/>
    </location>
</feature>
<keyword evidence="4" id="KW-0378">Hydrolase</keyword>
<dbReference type="AlphaFoldDB" id="A0A1Z5JG24"/>
<protein>
    <recommendedName>
        <fullName evidence="12">Leishmanolysin-like peptidase</fullName>
    </recommendedName>
</protein>
<evidence type="ECO:0000256" key="2">
    <source>
        <dbReference type="ARBA" id="ARBA00022670"/>
    </source>
</evidence>
<dbReference type="GO" id="GO:0006508">
    <property type="term" value="P:proteolysis"/>
    <property type="evidence" value="ECO:0007669"/>
    <property type="project" value="UniProtKB-KW"/>
</dbReference>
<dbReference type="InterPro" id="IPR001577">
    <property type="entry name" value="Peptidase_M8"/>
</dbReference>
<dbReference type="OrthoDB" id="48352at2759"/>
<accession>A0A1Z5JG24</accession>
<evidence type="ECO:0000256" key="6">
    <source>
        <dbReference type="ARBA" id="ARBA00023049"/>
    </source>
</evidence>
<sequence>MNTKSALLILSALTTMSSVSAKTTRRSGYTVQRGENDSARRRQLKKSKSHSVDKEHKSDLKSSSRPSVVPTQAPVATQPVAPSPQSTSKSKKLDDRHELGKGKKRKVPKQESSKSKKLDDREELDKNKKKKKSRKKSKECQSLEEEDEPTTSPTSSPKKKSKSHSKEKGRGKASSPVTSPTQQPSKGLYYVGKREKLSKDYPETDCVTSTTSPVTSPVSTSSPLASSVITSSPLASSVTTPSSLHPPTSSPTALKTAAPTAPPQPDTAPPTLSPIKSPTRAPNPPPVKPPVTPPVPRPVPRPVAPPVPRPVPRPVAPPVPRPVAPPPITAGEFETTLNLDQVPDRFRSAFINSATIWDNVIVGDMSDFVVDASVLNSPNLNCDTSTLPDVIDDIFICASVQPIDGPDSILGTAGPTFFRFEDTITSTIGFMNFDEADMDLQREEGTLQGLILHEMAHVYGFGTLWDLNGLAAATAPCPYKSDSRASEEYRKLSGCDASIPVEQEFGAGTACLHWDETCFMGELMTGSSSDGLELSRFTIASLEDLGYTVDYSKATAFDTSQMSPSCVCNNRRQLRGSHDRGIFSYQNVGNVPQWASDAQLRSHKPPLSEEGNRIARAHGLSILNANHEWKKAYLRDDLAEHYVGDQIIVVLYMENGYKYSVMVKR</sequence>
<dbReference type="Proteomes" id="UP000198406">
    <property type="component" value="Unassembled WGS sequence"/>
</dbReference>
<dbReference type="EMBL" id="BDSP01000057">
    <property type="protein sequence ID" value="GAX12886.1"/>
    <property type="molecule type" value="Genomic_DNA"/>
</dbReference>
<keyword evidence="9" id="KW-0732">Signal</keyword>
<dbReference type="GO" id="GO:0016020">
    <property type="term" value="C:membrane"/>
    <property type="evidence" value="ECO:0007669"/>
    <property type="project" value="InterPro"/>
</dbReference>
<feature type="compositionally biased region" description="Polar residues" evidence="8">
    <location>
        <begin position="18"/>
        <end position="30"/>
    </location>
</feature>
<feature type="binding site" evidence="7">
    <location>
        <position position="513"/>
    </location>
    <ligand>
        <name>Zn(2+)</name>
        <dbReference type="ChEBI" id="CHEBI:29105"/>
        <note>catalytic</note>
    </ligand>
</feature>
<keyword evidence="11" id="KW-1185">Reference proteome</keyword>
<evidence type="ECO:0000256" key="9">
    <source>
        <dbReference type="SAM" id="SignalP"/>
    </source>
</evidence>
<dbReference type="InParanoid" id="A0A1Z5JG24"/>
<comment type="caution">
    <text evidence="10">The sequence shown here is derived from an EMBL/GenBank/DDBJ whole genome shotgun (WGS) entry which is preliminary data.</text>
</comment>
<feature type="compositionally biased region" description="Basic and acidic residues" evidence="8">
    <location>
        <begin position="50"/>
        <end position="62"/>
    </location>
</feature>
<evidence type="ECO:0000256" key="7">
    <source>
        <dbReference type="PIRSR" id="PIRSR601577-2"/>
    </source>
</evidence>
<dbReference type="Pfam" id="PF01457">
    <property type="entry name" value="Peptidase_M8"/>
    <property type="match status" value="1"/>
</dbReference>
<name>A0A1Z5JG24_FISSO</name>
<gene>
    <name evidence="10" type="ORF">FisN_11Hu316</name>
</gene>
<keyword evidence="3 7" id="KW-0479">Metal-binding</keyword>
<proteinExistence type="inferred from homology"/>
<keyword evidence="5 7" id="KW-0862">Zinc</keyword>
<evidence type="ECO:0008006" key="12">
    <source>
        <dbReference type="Google" id="ProtNLM"/>
    </source>
</evidence>
<dbReference type="PRINTS" id="PR01217">
    <property type="entry name" value="PRICHEXTENSN"/>
</dbReference>
<organism evidence="10 11">
    <name type="scientific">Fistulifera solaris</name>
    <name type="common">Oleaginous diatom</name>
    <dbReference type="NCBI Taxonomy" id="1519565"/>
    <lineage>
        <taxon>Eukaryota</taxon>
        <taxon>Sar</taxon>
        <taxon>Stramenopiles</taxon>
        <taxon>Ochrophyta</taxon>
        <taxon>Bacillariophyta</taxon>
        <taxon>Bacillariophyceae</taxon>
        <taxon>Bacillariophycidae</taxon>
        <taxon>Naviculales</taxon>
        <taxon>Naviculaceae</taxon>
        <taxon>Fistulifera</taxon>
    </lineage>
</organism>
<feature type="signal peptide" evidence="9">
    <location>
        <begin position="1"/>
        <end position="21"/>
    </location>
</feature>
<keyword evidence="2" id="KW-0645">Protease</keyword>
<feature type="compositionally biased region" description="Basic residues" evidence="8">
    <location>
        <begin position="127"/>
        <end position="137"/>
    </location>
</feature>
<feature type="compositionally biased region" description="Basic and acidic residues" evidence="8">
    <location>
        <begin position="91"/>
        <end position="101"/>
    </location>
</feature>
<feature type="compositionally biased region" description="Pro residues" evidence="8">
    <location>
        <begin position="281"/>
        <end position="327"/>
    </location>
</feature>
<dbReference type="GO" id="GO:0007155">
    <property type="term" value="P:cell adhesion"/>
    <property type="evidence" value="ECO:0007669"/>
    <property type="project" value="InterPro"/>
</dbReference>
<dbReference type="GO" id="GO:0046872">
    <property type="term" value="F:metal ion binding"/>
    <property type="evidence" value="ECO:0007669"/>
    <property type="project" value="UniProtKB-KW"/>
</dbReference>
<dbReference type="SUPFAM" id="SSF55486">
    <property type="entry name" value="Metalloproteases ('zincins'), catalytic domain"/>
    <property type="match status" value="1"/>
</dbReference>
<feature type="chain" id="PRO_5012193513" description="Leishmanolysin-like peptidase" evidence="9">
    <location>
        <begin position="22"/>
        <end position="665"/>
    </location>
</feature>
<feature type="compositionally biased region" description="Basic and acidic residues" evidence="8">
    <location>
        <begin position="108"/>
        <end position="126"/>
    </location>
</feature>
<evidence type="ECO:0000256" key="5">
    <source>
        <dbReference type="ARBA" id="ARBA00022833"/>
    </source>
</evidence>
<feature type="compositionally biased region" description="Pro residues" evidence="8">
    <location>
        <begin position="260"/>
        <end position="272"/>
    </location>
</feature>